<dbReference type="InterPro" id="IPR016024">
    <property type="entry name" value="ARM-type_fold"/>
</dbReference>
<evidence type="ECO:0000313" key="2">
    <source>
        <dbReference type="Proteomes" id="UP001595908"/>
    </source>
</evidence>
<comment type="caution">
    <text evidence="1">The sequence shown here is derived from an EMBL/GenBank/DDBJ whole genome shotgun (WGS) entry which is preliminary data.</text>
</comment>
<dbReference type="RefSeq" id="WP_157841668.1">
    <property type="nucleotide sequence ID" value="NZ_JBFAGR010000023.1"/>
</dbReference>
<dbReference type="InterPro" id="IPR011989">
    <property type="entry name" value="ARM-like"/>
</dbReference>
<dbReference type="EMBL" id="JBHSJE010000010">
    <property type="protein sequence ID" value="MFC4982352.1"/>
    <property type="molecule type" value="Genomic_DNA"/>
</dbReference>
<keyword evidence="2" id="KW-1185">Reference proteome</keyword>
<dbReference type="GeneID" id="31233534"/>
<protein>
    <submittedName>
        <fullName evidence="1">HEAT repeat domain-containing protein</fullName>
    </submittedName>
</protein>
<evidence type="ECO:0000313" key="1">
    <source>
        <dbReference type="EMBL" id="MFC4982352.1"/>
    </source>
</evidence>
<dbReference type="Proteomes" id="UP001595908">
    <property type="component" value="Unassembled WGS sequence"/>
</dbReference>
<dbReference type="Gene3D" id="1.25.10.10">
    <property type="entry name" value="Leucine-rich Repeat Variant"/>
    <property type="match status" value="1"/>
</dbReference>
<sequence>MSVGRFSSRNLVVKEDAEPEEVRAFADRNGWDFVGQVERDPEKGTFYEVAWDAGDGGSIHYVVDEFADVVYLVVRNSDRIAAEERADRIADQLPVWRLDDMLEEFDASVYPAGWAKALMRLGVGSPLVENADVVTRVRESVQHKDARVRRAALWAMVYAEWPVYRTLLAQMAESDEDPRIAAEAAQAVTRFDAAEGTGR</sequence>
<proteinExistence type="predicted"/>
<gene>
    <name evidence="1" type="ORF">ACFPL4_29080</name>
</gene>
<accession>A0ABV9VHH0</accession>
<reference evidence="2" key="1">
    <citation type="journal article" date="2019" name="Int. J. Syst. Evol. Microbiol.">
        <title>The Global Catalogue of Microorganisms (GCM) 10K type strain sequencing project: providing services to taxonomists for standard genome sequencing and annotation.</title>
        <authorList>
            <consortium name="The Broad Institute Genomics Platform"/>
            <consortium name="The Broad Institute Genome Sequencing Center for Infectious Disease"/>
            <person name="Wu L."/>
            <person name="Ma J."/>
        </authorList>
    </citation>
    <scope>NUCLEOTIDE SEQUENCE [LARGE SCALE GENOMIC DNA]</scope>
    <source>
        <strain evidence="2">ICMP 257</strain>
    </source>
</reference>
<name>A0ABV9VHH0_STRAZ</name>
<organism evidence="1 2">
    <name type="scientific">Streptomyces atroolivaceus</name>
    <dbReference type="NCBI Taxonomy" id="66869"/>
    <lineage>
        <taxon>Bacteria</taxon>
        <taxon>Bacillati</taxon>
        <taxon>Actinomycetota</taxon>
        <taxon>Actinomycetes</taxon>
        <taxon>Kitasatosporales</taxon>
        <taxon>Streptomycetaceae</taxon>
        <taxon>Streptomyces</taxon>
    </lineage>
</organism>
<dbReference type="SUPFAM" id="SSF48371">
    <property type="entry name" value="ARM repeat"/>
    <property type="match status" value="1"/>
</dbReference>